<evidence type="ECO:0000313" key="3">
    <source>
        <dbReference type="Proteomes" id="UP001237642"/>
    </source>
</evidence>
<dbReference type="Proteomes" id="UP001237642">
    <property type="component" value="Unassembled WGS sequence"/>
</dbReference>
<reference evidence="2" key="2">
    <citation type="submission" date="2023-05" db="EMBL/GenBank/DDBJ databases">
        <authorList>
            <person name="Schelkunov M.I."/>
        </authorList>
    </citation>
    <scope>NUCLEOTIDE SEQUENCE</scope>
    <source>
        <strain evidence="2">Hsosn_3</strain>
        <tissue evidence="2">Leaf</tissue>
    </source>
</reference>
<sequence length="134" mass="14354">MEKTSEENVAVDAEQRGGTVYDEYSCSNILICKCPLREVIRAIFFKCFGFETSTGPAAAACCSDESCSCPTPDVKEMDPPPPSSTKEPVPLPCPPSSTPGPTVDPEDVTRRFRQPPRRPPTKGSGPETNSSGNS</sequence>
<name>A0AAD8NCR8_9APIA</name>
<gene>
    <name evidence="2" type="ORF">POM88_004669</name>
</gene>
<feature type="compositionally biased region" description="Low complexity" evidence="1">
    <location>
        <begin position="57"/>
        <end position="69"/>
    </location>
</feature>
<dbReference type="EMBL" id="JAUIZM010000001">
    <property type="protein sequence ID" value="KAK1405064.1"/>
    <property type="molecule type" value="Genomic_DNA"/>
</dbReference>
<comment type="caution">
    <text evidence="2">The sequence shown here is derived from an EMBL/GenBank/DDBJ whole genome shotgun (WGS) entry which is preliminary data.</text>
</comment>
<organism evidence="2 3">
    <name type="scientific">Heracleum sosnowskyi</name>
    <dbReference type="NCBI Taxonomy" id="360622"/>
    <lineage>
        <taxon>Eukaryota</taxon>
        <taxon>Viridiplantae</taxon>
        <taxon>Streptophyta</taxon>
        <taxon>Embryophyta</taxon>
        <taxon>Tracheophyta</taxon>
        <taxon>Spermatophyta</taxon>
        <taxon>Magnoliopsida</taxon>
        <taxon>eudicotyledons</taxon>
        <taxon>Gunneridae</taxon>
        <taxon>Pentapetalae</taxon>
        <taxon>asterids</taxon>
        <taxon>campanulids</taxon>
        <taxon>Apiales</taxon>
        <taxon>Apiaceae</taxon>
        <taxon>Apioideae</taxon>
        <taxon>apioid superclade</taxon>
        <taxon>Tordylieae</taxon>
        <taxon>Tordyliinae</taxon>
        <taxon>Heracleum</taxon>
    </lineage>
</organism>
<accession>A0AAD8NCR8</accession>
<evidence type="ECO:0000313" key="2">
    <source>
        <dbReference type="EMBL" id="KAK1405064.1"/>
    </source>
</evidence>
<feature type="compositionally biased region" description="Basic residues" evidence="1">
    <location>
        <begin position="111"/>
        <end position="120"/>
    </location>
</feature>
<proteinExistence type="predicted"/>
<feature type="region of interest" description="Disordered" evidence="1">
    <location>
        <begin position="56"/>
        <end position="134"/>
    </location>
</feature>
<evidence type="ECO:0000256" key="1">
    <source>
        <dbReference type="SAM" id="MobiDB-lite"/>
    </source>
</evidence>
<protein>
    <submittedName>
        <fullName evidence="2">Uncharacterized protein</fullName>
    </submittedName>
</protein>
<dbReference type="AlphaFoldDB" id="A0AAD8NCR8"/>
<reference evidence="2" key="1">
    <citation type="submission" date="2023-02" db="EMBL/GenBank/DDBJ databases">
        <title>Genome of toxic invasive species Heracleum sosnowskyi carries increased number of genes despite the absence of recent whole-genome duplications.</title>
        <authorList>
            <person name="Schelkunov M."/>
            <person name="Shtratnikova V."/>
            <person name="Makarenko M."/>
            <person name="Klepikova A."/>
            <person name="Omelchenko D."/>
            <person name="Novikova G."/>
            <person name="Obukhova E."/>
            <person name="Bogdanov V."/>
            <person name="Penin A."/>
            <person name="Logacheva M."/>
        </authorList>
    </citation>
    <scope>NUCLEOTIDE SEQUENCE</scope>
    <source>
        <strain evidence="2">Hsosn_3</strain>
        <tissue evidence="2">Leaf</tissue>
    </source>
</reference>
<feature type="compositionally biased region" description="Pro residues" evidence="1">
    <location>
        <begin position="79"/>
        <end position="98"/>
    </location>
</feature>
<keyword evidence="3" id="KW-1185">Reference proteome</keyword>